<organism evidence="12 13">
    <name type="scientific">Mesorhizobium salmacidum</name>
    <dbReference type="NCBI Taxonomy" id="3015171"/>
    <lineage>
        <taxon>Bacteria</taxon>
        <taxon>Pseudomonadati</taxon>
        <taxon>Pseudomonadota</taxon>
        <taxon>Alphaproteobacteria</taxon>
        <taxon>Hyphomicrobiales</taxon>
        <taxon>Phyllobacteriaceae</taxon>
        <taxon>Mesorhizobium</taxon>
    </lineage>
</organism>
<evidence type="ECO:0000256" key="7">
    <source>
        <dbReference type="ARBA" id="ARBA00034808"/>
    </source>
</evidence>
<feature type="domain" description="UvrD-like helicase ATP-binding" evidence="11">
    <location>
        <begin position="1"/>
        <end position="279"/>
    </location>
</feature>
<dbReference type="EC" id="5.6.2.4" evidence="7"/>
<evidence type="ECO:0000256" key="8">
    <source>
        <dbReference type="ARBA" id="ARBA00034923"/>
    </source>
</evidence>
<keyword evidence="1 10" id="KW-0547">Nucleotide-binding</keyword>
<sequence length="590" mass="65755">MISLTAEQRAPVVEDGNIYLSACPGSGKTRVITAKLLLLAEAQIGSPRSVACITYTNAAVDEIESRLKQVGSRAIIDCTEVCTIHSFCLQYVLRPYRWLAPDVPTTFKILTREAPEFERLVEAVEDEIGRRIGRTTYEDYASISMGLDGEPFGPGIERGLVSVPLAKRFWQFMRAAGFIDFSMILFYSHQILHNNDFVASGVASKFKWLLVDEFQDTSALQIEIFKIIFGHKKSGFFLVGDENQSIYGFAGAVPEAAQDFAKRIDASFDFALSGNFRSGPRIVDLAESLIPRNPRMNSVGAAAAYVEAPIYVHVGNPTLAVTDYFLPWVEIEGIPLGKCAVLAPWWTNLIPIARHLRDIGVPVFGPGARPYQRRRTFATLAEQLGACVEQEHLLGLPGVEKAIFRLAQEVVGVTRFDVFSYEGRKSALSLVYEAKRVALEHSGGLDWLRTCATQCADILVRDGWLLESQRALLRQSVDEMEADMARNRIDTANLQISDLGLFANPDRAIKLITLHNSKGREFDAVAVICLNEGRVPHFSAETQEEFDEARRLFYVGISRTRKLLLLASDQSHWRDRPSRFIAETGIARSN</sequence>
<evidence type="ECO:0000256" key="3">
    <source>
        <dbReference type="ARBA" id="ARBA00022806"/>
    </source>
</evidence>
<dbReference type="CDD" id="cd17932">
    <property type="entry name" value="DEXQc_UvrD"/>
    <property type="match status" value="1"/>
</dbReference>
<evidence type="ECO:0000256" key="1">
    <source>
        <dbReference type="ARBA" id="ARBA00022741"/>
    </source>
</evidence>
<dbReference type="Proteomes" id="UP001387293">
    <property type="component" value="Unassembled WGS sequence"/>
</dbReference>
<dbReference type="InterPro" id="IPR014016">
    <property type="entry name" value="UvrD-like_ATP-bd"/>
</dbReference>
<evidence type="ECO:0000313" key="13">
    <source>
        <dbReference type="Proteomes" id="UP001387293"/>
    </source>
</evidence>
<comment type="catalytic activity">
    <reaction evidence="9">
        <text>ATP + H2O = ADP + phosphate + H(+)</text>
        <dbReference type="Rhea" id="RHEA:13065"/>
        <dbReference type="ChEBI" id="CHEBI:15377"/>
        <dbReference type="ChEBI" id="CHEBI:15378"/>
        <dbReference type="ChEBI" id="CHEBI:30616"/>
        <dbReference type="ChEBI" id="CHEBI:43474"/>
        <dbReference type="ChEBI" id="CHEBI:456216"/>
        <dbReference type="EC" id="5.6.2.4"/>
    </reaction>
</comment>
<dbReference type="EMBL" id="JAPYKS010000001">
    <property type="protein sequence ID" value="MEI9407655.1"/>
    <property type="molecule type" value="Genomic_DNA"/>
</dbReference>
<evidence type="ECO:0000313" key="12">
    <source>
        <dbReference type="EMBL" id="MEI9407655.1"/>
    </source>
</evidence>
<dbReference type="InterPro" id="IPR000212">
    <property type="entry name" value="DNA_helicase_UvrD/REP"/>
</dbReference>
<evidence type="ECO:0000256" key="5">
    <source>
        <dbReference type="ARBA" id="ARBA00023235"/>
    </source>
</evidence>
<evidence type="ECO:0000256" key="9">
    <source>
        <dbReference type="ARBA" id="ARBA00048988"/>
    </source>
</evidence>
<feature type="binding site" evidence="10">
    <location>
        <begin position="22"/>
        <end position="29"/>
    </location>
    <ligand>
        <name>ATP</name>
        <dbReference type="ChEBI" id="CHEBI:30616"/>
    </ligand>
</feature>
<evidence type="ECO:0000256" key="10">
    <source>
        <dbReference type="PROSITE-ProRule" id="PRU00560"/>
    </source>
</evidence>
<dbReference type="InterPro" id="IPR027417">
    <property type="entry name" value="P-loop_NTPase"/>
</dbReference>
<comment type="catalytic activity">
    <reaction evidence="6">
        <text>Couples ATP hydrolysis with the unwinding of duplex DNA by translocating in the 3'-5' direction.</text>
        <dbReference type="EC" id="5.6.2.4"/>
    </reaction>
</comment>
<evidence type="ECO:0000256" key="4">
    <source>
        <dbReference type="ARBA" id="ARBA00022840"/>
    </source>
</evidence>
<dbReference type="SUPFAM" id="SSF52540">
    <property type="entry name" value="P-loop containing nucleoside triphosphate hydrolases"/>
    <property type="match status" value="1"/>
</dbReference>
<dbReference type="Pfam" id="PF00580">
    <property type="entry name" value="UvrD-helicase"/>
    <property type="match status" value="2"/>
</dbReference>
<dbReference type="PROSITE" id="PS51198">
    <property type="entry name" value="UVRD_HELICASE_ATP_BIND"/>
    <property type="match status" value="1"/>
</dbReference>
<dbReference type="GO" id="GO:0004386">
    <property type="term" value="F:helicase activity"/>
    <property type="evidence" value="ECO:0007669"/>
    <property type="project" value="UniProtKB-KW"/>
</dbReference>
<dbReference type="Gene3D" id="1.10.486.10">
    <property type="entry name" value="PCRA, domain 4"/>
    <property type="match status" value="1"/>
</dbReference>
<keyword evidence="5" id="KW-0413">Isomerase</keyword>
<keyword evidence="4 10" id="KW-0067">ATP-binding</keyword>
<keyword evidence="2 10" id="KW-0378">Hydrolase</keyword>
<name>A0ABU8KQB1_9HYPH</name>
<reference evidence="12 13" key="1">
    <citation type="submission" date="2022-12" db="EMBL/GenBank/DDBJ databases">
        <authorList>
            <person name="Muema E."/>
        </authorList>
    </citation>
    <scope>NUCLEOTIDE SEQUENCE [LARGE SCALE GENOMIC DNA]</scope>
    <source>
        <strain evidence="13">1326</strain>
    </source>
</reference>
<keyword evidence="3 10" id="KW-0347">Helicase</keyword>
<accession>A0ABU8KQB1</accession>
<protein>
    <recommendedName>
        <fullName evidence="7">DNA 3'-5' helicase</fullName>
        <ecNumber evidence="7">5.6.2.4</ecNumber>
    </recommendedName>
    <alternativeName>
        <fullName evidence="8">DNA 3'-5' helicase II</fullName>
    </alternativeName>
</protein>
<dbReference type="PANTHER" id="PTHR11070:SF2">
    <property type="entry name" value="ATP-DEPENDENT DNA HELICASE SRS2"/>
    <property type="match status" value="1"/>
</dbReference>
<dbReference type="InterPro" id="IPR014017">
    <property type="entry name" value="DNA_helicase_UvrD-like_C"/>
</dbReference>
<dbReference type="PANTHER" id="PTHR11070">
    <property type="entry name" value="UVRD / RECB / PCRA DNA HELICASE FAMILY MEMBER"/>
    <property type="match status" value="1"/>
</dbReference>
<evidence type="ECO:0000256" key="6">
    <source>
        <dbReference type="ARBA" id="ARBA00034617"/>
    </source>
</evidence>
<keyword evidence="13" id="KW-1185">Reference proteome</keyword>
<proteinExistence type="predicted"/>
<comment type="caution">
    <text evidence="12">The sequence shown here is derived from an EMBL/GenBank/DDBJ whole genome shotgun (WGS) entry which is preliminary data.</text>
</comment>
<gene>
    <name evidence="12" type="ORF">O7A60_02530</name>
</gene>
<dbReference type="Pfam" id="PF13361">
    <property type="entry name" value="UvrD_C"/>
    <property type="match status" value="1"/>
</dbReference>
<evidence type="ECO:0000256" key="2">
    <source>
        <dbReference type="ARBA" id="ARBA00022801"/>
    </source>
</evidence>
<evidence type="ECO:0000259" key="11">
    <source>
        <dbReference type="PROSITE" id="PS51198"/>
    </source>
</evidence>
<dbReference type="RefSeq" id="WP_337104862.1">
    <property type="nucleotide sequence ID" value="NZ_JAPYKS010000001.1"/>
</dbReference>
<dbReference type="Gene3D" id="3.40.50.300">
    <property type="entry name" value="P-loop containing nucleotide triphosphate hydrolases"/>
    <property type="match status" value="3"/>
</dbReference>